<organism evidence="3 4">
    <name type="scientific">Paraburkholderia phenazinium</name>
    <dbReference type="NCBI Taxonomy" id="60549"/>
    <lineage>
        <taxon>Bacteria</taxon>
        <taxon>Pseudomonadati</taxon>
        <taxon>Pseudomonadota</taxon>
        <taxon>Betaproteobacteria</taxon>
        <taxon>Burkholderiales</taxon>
        <taxon>Burkholderiaceae</taxon>
        <taxon>Paraburkholderia</taxon>
    </lineage>
</organism>
<evidence type="ECO:0000259" key="2">
    <source>
        <dbReference type="Pfam" id="PF10988"/>
    </source>
</evidence>
<dbReference type="InterPro" id="IPR021255">
    <property type="entry name" value="DUF2807"/>
</dbReference>
<keyword evidence="1" id="KW-0732">Signal</keyword>
<feature type="domain" description="Putative auto-transporter adhesin head GIN" evidence="2">
    <location>
        <begin position="54"/>
        <end position="213"/>
    </location>
</feature>
<evidence type="ECO:0000313" key="4">
    <source>
        <dbReference type="Proteomes" id="UP000185151"/>
    </source>
</evidence>
<dbReference type="Gene3D" id="2.160.20.120">
    <property type="match status" value="1"/>
</dbReference>
<dbReference type="Proteomes" id="UP000185151">
    <property type="component" value="Unassembled WGS sequence"/>
</dbReference>
<accession>A0A1N6HDH0</accession>
<sequence>MSVSIVRIAAAAAFSVLASVAVAQSNAGAVIRVSTDANAASSADQTETRPAGKFSGIELRAPAEVVFSIGASPSITVSGPANLLPLLLTSIHDDVLTIELKEPVALARDLKVVITNPSLRAVSLQGSGSMTASGIHGDALNLSVSGSGSFVASGRVKTVNVAIQGSGAVDVHAVEANALNASVHGSGDLRGDASVSAIVNVAGSGDVRISGNPSTRIVNRSGSGDVRFE</sequence>
<gene>
    <name evidence="3" type="ORF">SAMN05444165_1310</name>
</gene>
<evidence type="ECO:0000256" key="1">
    <source>
        <dbReference type="SAM" id="SignalP"/>
    </source>
</evidence>
<feature type="chain" id="PRO_5012975233" evidence="1">
    <location>
        <begin position="24"/>
        <end position="229"/>
    </location>
</feature>
<dbReference type="OrthoDB" id="8742282at2"/>
<proteinExistence type="predicted"/>
<feature type="signal peptide" evidence="1">
    <location>
        <begin position="1"/>
        <end position="23"/>
    </location>
</feature>
<keyword evidence="4" id="KW-1185">Reference proteome</keyword>
<dbReference type="Pfam" id="PF10988">
    <property type="entry name" value="DUF2807"/>
    <property type="match status" value="1"/>
</dbReference>
<dbReference type="EMBL" id="FSRU01000001">
    <property type="protein sequence ID" value="SIO17874.1"/>
    <property type="molecule type" value="Genomic_DNA"/>
</dbReference>
<evidence type="ECO:0000313" key="3">
    <source>
        <dbReference type="EMBL" id="SIO17874.1"/>
    </source>
</evidence>
<dbReference type="RefSeq" id="WP_074294788.1">
    <property type="nucleotide sequence ID" value="NZ_FSRU01000001.1"/>
</dbReference>
<dbReference type="AlphaFoldDB" id="A0A1N6HDH0"/>
<name>A0A1N6HDH0_9BURK</name>
<reference evidence="3 4" key="1">
    <citation type="submission" date="2016-11" db="EMBL/GenBank/DDBJ databases">
        <authorList>
            <person name="Jaros S."/>
            <person name="Januszkiewicz K."/>
            <person name="Wedrychowicz H."/>
        </authorList>
    </citation>
    <scope>NUCLEOTIDE SEQUENCE [LARGE SCALE GENOMIC DNA]</scope>
    <source>
        <strain evidence="3 4">GAS95</strain>
    </source>
</reference>
<protein>
    <submittedName>
        <fullName evidence="3">Putative auto-transporter adhesin, head GIN domain</fullName>
    </submittedName>
</protein>